<dbReference type="eggNOG" id="ENOG502SGT8">
    <property type="taxonomic scope" value="Eukaryota"/>
</dbReference>
<feature type="region of interest" description="Disordered" evidence="1">
    <location>
        <begin position="327"/>
        <end position="359"/>
    </location>
</feature>
<proteinExistence type="predicted"/>
<dbReference type="InterPro" id="IPR032347">
    <property type="entry name" value="DUF4864"/>
</dbReference>
<evidence type="ECO:0000313" key="2">
    <source>
        <dbReference type="EMBL" id="EFJ34945.1"/>
    </source>
</evidence>
<feature type="region of interest" description="Disordered" evidence="1">
    <location>
        <begin position="111"/>
        <end position="135"/>
    </location>
</feature>
<dbReference type="AlphaFoldDB" id="D8R0B0"/>
<gene>
    <name evidence="2" type="ORF">SELMODRAFT_438899</name>
</gene>
<reference evidence="2 3" key="1">
    <citation type="journal article" date="2011" name="Science">
        <title>The Selaginella genome identifies genetic changes associated with the evolution of vascular plants.</title>
        <authorList>
            <person name="Banks J.A."/>
            <person name="Nishiyama T."/>
            <person name="Hasebe M."/>
            <person name="Bowman J.L."/>
            <person name="Gribskov M."/>
            <person name="dePamphilis C."/>
            <person name="Albert V.A."/>
            <person name="Aono N."/>
            <person name="Aoyama T."/>
            <person name="Ambrose B.A."/>
            <person name="Ashton N.W."/>
            <person name="Axtell M.J."/>
            <person name="Barker E."/>
            <person name="Barker M.S."/>
            <person name="Bennetzen J.L."/>
            <person name="Bonawitz N.D."/>
            <person name="Chapple C."/>
            <person name="Cheng C."/>
            <person name="Correa L.G."/>
            <person name="Dacre M."/>
            <person name="DeBarry J."/>
            <person name="Dreyer I."/>
            <person name="Elias M."/>
            <person name="Engstrom E.M."/>
            <person name="Estelle M."/>
            <person name="Feng L."/>
            <person name="Finet C."/>
            <person name="Floyd S.K."/>
            <person name="Frommer W.B."/>
            <person name="Fujita T."/>
            <person name="Gramzow L."/>
            <person name="Gutensohn M."/>
            <person name="Harholt J."/>
            <person name="Hattori M."/>
            <person name="Heyl A."/>
            <person name="Hirai T."/>
            <person name="Hiwatashi Y."/>
            <person name="Ishikawa M."/>
            <person name="Iwata M."/>
            <person name="Karol K.G."/>
            <person name="Koehler B."/>
            <person name="Kolukisaoglu U."/>
            <person name="Kubo M."/>
            <person name="Kurata T."/>
            <person name="Lalonde S."/>
            <person name="Li K."/>
            <person name="Li Y."/>
            <person name="Litt A."/>
            <person name="Lyons E."/>
            <person name="Manning G."/>
            <person name="Maruyama T."/>
            <person name="Michael T.P."/>
            <person name="Mikami K."/>
            <person name="Miyazaki S."/>
            <person name="Morinaga S."/>
            <person name="Murata T."/>
            <person name="Mueller-Roeber B."/>
            <person name="Nelson D.R."/>
            <person name="Obara M."/>
            <person name="Oguri Y."/>
            <person name="Olmstead R.G."/>
            <person name="Onodera N."/>
            <person name="Petersen B.L."/>
            <person name="Pils B."/>
            <person name="Prigge M."/>
            <person name="Rensing S.A."/>
            <person name="Riano-Pachon D.M."/>
            <person name="Roberts A.W."/>
            <person name="Sato Y."/>
            <person name="Scheller H.V."/>
            <person name="Schulz B."/>
            <person name="Schulz C."/>
            <person name="Shakirov E.V."/>
            <person name="Shibagaki N."/>
            <person name="Shinohara N."/>
            <person name="Shippen D.E."/>
            <person name="Soerensen I."/>
            <person name="Sotooka R."/>
            <person name="Sugimoto N."/>
            <person name="Sugita M."/>
            <person name="Sumikawa N."/>
            <person name="Tanurdzic M."/>
            <person name="Theissen G."/>
            <person name="Ulvskov P."/>
            <person name="Wakazuki S."/>
            <person name="Weng J.K."/>
            <person name="Willats W.W."/>
            <person name="Wipf D."/>
            <person name="Wolf P.G."/>
            <person name="Yang L."/>
            <person name="Zimmer A.D."/>
            <person name="Zhu Q."/>
            <person name="Mitros T."/>
            <person name="Hellsten U."/>
            <person name="Loque D."/>
            <person name="Otillar R."/>
            <person name="Salamov A."/>
            <person name="Schmutz J."/>
            <person name="Shapiro H."/>
            <person name="Lindquist E."/>
            <person name="Lucas S."/>
            <person name="Rokhsar D."/>
            <person name="Grigoriev I.V."/>
        </authorList>
    </citation>
    <scope>NUCLEOTIDE SEQUENCE [LARGE SCALE GENOMIC DNA]</scope>
</reference>
<dbReference type="HOGENOM" id="CLU_772524_0_0_1"/>
<dbReference type="PANTHER" id="PTHR35716">
    <property type="entry name" value="OS05G0574700 PROTEIN-RELATED"/>
    <property type="match status" value="1"/>
</dbReference>
<keyword evidence="3" id="KW-1185">Reference proteome</keyword>
<accession>D8R0B0</accession>
<evidence type="ECO:0000313" key="3">
    <source>
        <dbReference type="Proteomes" id="UP000001514"/>
    </source>
</evidence>
<dbReference type="Gramene" id="EFJ34945">
    <property type="protein sequence ID" value="EFJ34945"/>
    <property type="gene ID" value="SELMODRAFT_438899"/>
</dbReference>
<name>D8R0B0_SELML</name>
<dbReference type="InParanoid" id="D8R0B0"/>
<sequence>MAAETSILGVEKQSLRLRGLHCEGAARIGRGIRGRGIPDSGRELVVSIEPLFFGRIMTIDSIRIHNAPLQGGNFIRSSRNFAAPSSRLKIASTKFSPGRRFVDRDFSVRASASAGPGQTQNGGGEKALPVKPDPSVTPDDVVLAQLKALRERDLATVYEFASPANKSHTGPLPRFTQMMERAYSLMIGHKDARILSSMTISPNRFQQRIVITGANGKNATFSWALSKQEEGAHEGCWMTDTQELEQEPLLLAAERVPEVVQLKTGIGILVQVFQELGKMFVGLVFVVHDRGGRRHDVVNHSVGRFKEVAGIDQLHHLLVSTLEKIASSRKPDCDDKGDHGDGDEEEDRYDSSKELVKDV</sequence>
<organism evidence="3">
    <name type="scientific">Selaginella moellendorffii</name>
    <name type="common">Spikemoss</name>
    <dbReference type="NCBI Taxonomy" id="88036"/>
    <lineage>
        <taxon>Eukaryota</taxon>
        <taxon>Viridiplantae</taxon>
        <taxon>Streptophyta</taxon>
        <taxon>Embryophyta</taxon>
        <taxon>Tracheophyta</taxon>
        <taxon>Lycopodiopsida</taxon>
        <taxon>Selaginellales</taxon>
        <taxon>Selaginellaceae</taxon>
        <taxon>Selaginella</taxon>
    </lineage>
</organism>
<protein>
    <submittedName>
        <fullName evidence="2">Uncharacterized protein</fullName>
    </submittedName>
</protein>
<dbReference type="EMBL" id="GL377569">
    <property type="protein sequence ID" value="EFJ34945.1"/>
    <property type="molecule type" value="Genomic_DNA"/>
</dbReference>
<feature type="compositionally biased region" description="Basic and acidic residues" evidence="1">
    <location>
        <begin position="329"/>
        <end position="340"/>
    </location>
</feature>
<dbReference type="Proteomes" id="UP000001514">
    <property type="component" value="Unassembled WGS sequence"/>
</dbReference>
<feature type="compositionally biased region" description="Basic and acidic residues" evidence="1">
    <location>
        <begin position="349"/>
        <end position="359"/>
    </location>
</feature>
<dbReference type="Pfam" id="PF16156">
    <property type="entry name" value="DUF4864"/>
    <property type="match status" value="1"/>
</dbReference>
<dbReference type="KEGG" id="smo:SELMODRAFT_438899"/>
<dbReference type="PANTHER" id="PTHR35716:SF6">
    <property type="entry name" value="DUF4864 DOMAIN-CONTAINING PROTEIN"/>
    <property type="match status" value="1"/>
</dbReference>
<evidence type="ECO:0000256" key="1">
    <source>
        <dbReference type="SAM" id="MobiDB-lite"/>
    </source>
</evidence>